<dbReference type="Proteomes" id="UP000799779">
    <property type="component" value="Unassembled WGS sequence"/>
</dbReference>
<dbReference type="Pfam" id="PF00144">
    <property type="entry name" value="Beta-lactamase"/>
    <property type="match status" value="1"/>
</dbReference>
<sequence length="576" mass="63633">MFLLVLALLGVPWVQSHCYEPSVAHPPPEYDPGDALLKRAFASINATLTMTVAAPEFAHTSFSVEITSSKESLWSRHQTARERNASRPDINFVTGDALYRIASISKSFTVLGLLYQHAAGNLSLDNTVDTYVEELREKQSGSVPWKDITLRTLASQLSGIPRDFGQGDLINPGITGDPSFHPVEAGLPPISREGLPTCDEYADYEPPCYLDDLIKSITRKAPVFAPNQKSTYSNVAFDLLGVVLANVTGQSYESYINDAIFIPLNMSKSTFSTPDDSAGVIPFEPHYWGVDEGIQNPTGGIYSSTTDLSKFLRNVLTRHNGITHALNWLHPVSWAEGLNSFYGLPWEIFQTDRILLKSKRPVRFITKGGGLPGYGSIIMTVPEYNLGITILVAGNLNLLEKLKEIVTVEMVRAAEELAIQQMQARYAGTYSAKAGLNSSVTIVADHRGLVLTNFISNGTDFFDSTLWRLFTGGANVYAQLTPTLLYQDEEKHNGELWRLVPVVERSGETKNIWDEFCITNVDAVRYGDLPVNEVVFWGKEGGKADIAELTGFRVKLERADIDKTLWGNEAQDALEV</sequence>
<dbReference type="InterPro" id="IPR012338">
    <property type="entry name" value="Beta-lactam/transpept-like"/>
</dbReference>
<keyword evidence="6" id="KW-1185">Reference proteome</keyword>
<dbReference type="InterPro" id="IPR058664">
    <property type="entry name" value="ARB_00930-like_C"/>
</dbReference>
<dbReference type="PANTHER" id="PTHR22935:SF95">
    <property type="entry name" value="BETA-LACTAMASE-LIKE 1-RELATED"/>
    <property type="match status" value="1"/>
</dbReference>
<dbReference type="Gene3D" id="3.40.710.10">
    <property type="entry name" value="DD-peptidase/beta-lactamase superfamily"/>
    <property type="match status" value="1"/>
</dbReference>
<dbReference type="PANTHER" id="PTHR22935">
    <property type="entry name" value="PENICILLIN-BINDING PROTEIN"/>
    <property type="match status" value="1"/>
</dbReference>
<name>A0A6A5WQL7_9PLEO</name>
<accession>A0A6A5WQL7</accession>
<keyword evidence="2" id="KW-0732">Signal</keyword>
<dbReference type="Pfam" id="PF26335">
    <property type="entry name" value="ARB_00930_C"/>
    <property type="match status" value="1"/>
</dbReference>
<dbReference type="SUPFAM" id="SSF56601">
    <property type="entry name" value="beta-lactamase/transpeptidase-like"/>
    <property type="match status" value="1"/>
</dbReference>
<evidence type="ECO:0000259" key="3">
    <source>
        <dbReference type="Pfam" id="PF00144"/>
    </source>
</evidence>
<feature type="domain" description="Beta-lactamase-like ARB-00930-like C-terminal" evidence="4">
    <location>
        <begin position="418"/>
        <end position="559"/>
    </location>
</feature>
<dbReference type="AlphaFoldDB" id="A0A6A5WQL7"/>
<feature type="chain" id="PRO_5025645567" evidence="2">
    <location>
        <begin position="19"/>
        <end position="576"/>
    </location>
</feature>
<dbReference type="OrthoDB" id="5946976at2759"/>
<evidence type="ECO:0000313" key="6">
    <source>
        <dbReference type="Proteomes" id="UP000799779"/>
    </source>
</evidence>
<gene>
    <name evidence="5" type="ORF">P154DRAFT_139551</name>
</gene>
<feature type="signal peptide" evidence="2">
    <location>
        <begin position="1"/>
        <end position="18"/>
    </location>
</feature>
<evidence type="ECO:0000256" key="1">
    <source>
        <dbReference type="ARBA" id="ARBA00038473"/>
    </source>
</evidence>
<dbReference type="InterPro" id="IPR051478">
    <property type="entry name" value="Beta-lactamase-like_AB/R"/>
</dbReference>
<dbReference type="InterPro" id="IPR001466">
    <property type="entry name" value="Beta-lactam-related"/>
</dbReference>
<evidence type="ECO:0000259" key="4">
    <source>
        <dbReference type="Pfam" id="PF26335"/>
    </source>
</evidence>
<dbReference type="EMBL" id="ML977577">
    <property type="protein sequence ID" value="KAF2002481.1"/>
    <property type="molecule type" value="Genomic_DNA"/>
</dbReference>
<reference evidence="5" key="1">
    <citation type="journal article" date="2020" name="Stud. Mycol.">
        <title>101 Dothideomycetes genomes: a test case for predicting lifestyles and emergence of pathogens.</title>
        <authorList>
            <person name="Haridas S."/>
            <person name="Albert R."/>
            <person name="Binder M."/>
            <person name="Bloem J."/>
            <person name="Labutti K."/>
            <person name="Salamov A."/>
            <person name="Andreopoulos B."/>
            <person name="Baker S."/>
            <person name="Barry K."/>
            <person name="Bills G."/>
            <person name="Bluhm B."/>
            <person name="Cannon C."/>
            <person name="Castanera R."/>
            <person name="Culley D."/>
            <person name="Daum C."/>
            <person name="Ezra D."/>
            <person name="Gonzalez J."/>
            <person name="Henrissat B."/>
            <person name="Kuo A."/>
            <person name="Liang C."/>
            <person name="Lipzen A."/>
            <person name="Lutzoni F."/>
            <person name="Magnuson J."/>
            <person name="Mondo S."/>
            <person name="Nolan M."/>
            <person name="Ohm R."/>
            <person name="Pangilinan J."/>
            <person name="Park H.-J."/>
            <person name="Ramirez L."/>
            <person name="Alfaro M."/>
            <person name="Sun H."/>
            <person name="Tritt A."/>
            <person name="Yoshinaga Y."/>
            <person name="Zwiers L.-H."/>
            <person name="Turgeon B."/>
            <person name="Goodwin S."/>
            <person name="Spatafora J."/>
            <person name="Crous P."/>
            <person name="Grigoriev I."/>
        </authorList>
    </citation>
    <scope>NUCLEOTIDE SEQUENCE</scope>
    <source>
        <strain evidence="5">CBS 123094</strain>
    </source>
</reference>
<feature type="domain" description="Beta-lactamase-related" evidence="3">
    <location>
        <begin position="93"/>
        <end position="395"/>
    </location>
</feature>
<evidence type="ECO:0000256" key="2">
    <source>
        <dbReference type="SAM" id="SignalP"/>
    </source>
</evidence>
<evidence type="ECO:0000313" key="5">
    <source>
        <dbReference type="EMBL" id="KAF2002481.1"/>
    </source>
</evidence>
<protein>
    <submittedName>
        <fullName evidence="5">Beta-lactamase/transpeptidase-like protein</fullName>
    </submittedName>
</protein>
<organism evidence="5 6">
    <name type="scientific">Amniculicola lignicola CBS 123094</name>
    <dbReference type="NCBI Taxonomy" id="1392246"/>
    <lineage>
        <taxon>Eukaryota</taxon>
        <taxon>Fungi</taxon>
        <taxon>Dikarya</taxon>
        <taxon>Ascomycota</taxon>
        <taxon>Pezizomycotina</taxon>
        <taxon>Dothideomycetes</taxon>
        <taxon>Pleosporomycetidae</taxon>
        <taxon>Pleosporales</taxon>
        <taxon>Amniculicolaceae</taxon>
        <taxon>Amniculicola</taxon>
    </lineage>
</organism>
<comment type="similarity">
    <text evidence="1">Belongs to the beta-lactamase family.</text>
</comment>
<proteinExistence type="inferred from homology"/>